<organism evidence="1 2">
    <name type="scientific">Serratia aquatilis</name>
    <dbReference type="NCBI Taxonomy" id="1737515"/>
    <lineage>
        <taxon>Bacteria</taxon>
        <taxon>Pseudomonadati</taxon>
        <taxon>Pseudomonadota</taxon>
        <taxon>Gammaproteobacteria</taxon>
        <taxon>Enterobacterales</taxon>
        <taxon>Yersiniaceae</taxon>
        <taxon>Serratia</taxon>
    </lineage>
</organism>
<reference evidence="1 2" key="1">
    <citation type="submission" date="2024-09" db="EMBL/GenBank/DDBJ databases">
        <authorList>
            <person name="Sun Q."/>
            <person name="Mori K."/>
        </authorList>
    </citation>
    <scope>NUCLEOTIDE SEQUENCE [LARGE SCALE GENOMIC DNA]</scope>
    <source>
        <strain evidence="1 2">CCM 8626</strain>
    </source>
</reference>
<keyword evidence="2" id="KW-1185">Reference proteome</keyword>
<evidence type="ECO:0000313" key="1">
    <source>
        <dbReference type="EMBL" id="MFC0227499.1"/>
    </source>
</evidence>
<dbReference type="EMBL" id="JBHLXG010000012">
    <property type="protein sequence ID" value="MFC0227499.1"/>
    <property type="molecule type" value="Genomic_DNA"/>
</dbReference>
<protein>
    <submittedName>
        <fullName evidence="1">Uncharacterized protein</fullName>
    </submittedName>
</protein>
<dbReference type="Proteomes" id="UP001589792">
    <property type="component" value="Unassembled WGS sequence"/>
</dbReference>
<proteinExistence type="predicted"/>
<accession>A0ABV6EES1</accession>
<comment type="caution">
    <text evidence="1">The sequence shown here is derived from an EMBL/GenBank/DDBJ whole genome shotgun (WGS) entry which is preliminary data.</text>
</comment>
<gene>
    <name evidence="1" type="ORF">ACFFJ3_13425</name>
</gene>
<dbReference type="RefSeq" id="WP_380676167.1">
    <property type="nucleotide sequence ID" value="NZ_CP173186.1"/>
</dbReference>
<sequence>MVFNLLFINNILAGWKVLRNAVMPWSREIQQAINLLHACQHRYADNLPCPARGDEPGACGTCADKIMPSIILLNAFADVLPQHQELHRVGISLEERGLIKKLEQGESYSKKALEYLRLQIDS</sequence>
<name>A0ABV6EES1_9GAMM</name>
<evidence type="ECO:0000313" key="2">
    <source>
        <dbReference type="Proteomes" id="UP001589792"/>
    </source>
</evidence>